<feature type="non-terminal residue" evidence="2">
    <location>
        <position position="230"/>
    </location>
</feature>
<accession>X1JSK6</accession>
<dbReference type="AlphaFoldDB" id="X1JSK6"/>
<reference evidence="2" key="1">
    <citation type="journal article" date="2014" name="Front. Microbiol.">
        <title>High frequency of phylogenetically diverse reductive dehalogenase-homologous genes in deep subseafloor sedimentary metagenomes.</title>
        <authorList>
            <person name="Kawai M."/>
            <person name="Futagami T."/>
            <person name="Toyoda A."/>
            <person name="Takaki Y."/>
            <person name="Nishi S."/>
            <person name="Hori S."/>
            <person name="Arai W."/>
            <person name="Tsubouchi T."/>
            <person name="Morono Y."/>
            <person name="Uchiyama I."/>
            <person name="Ito T."/>
            <person name="Fujiyama A."/>
            <person name="Inagaki F."/>
            <person name="Takami H."/>
        </authorList>
    </citation>
    <scope>NUCLEOTIDE SEQUENCE</scope>
    <source>
        <strain evidence="2">Expedition CK06-06</strain>
    </source>
</reference>
<organism evidence="2">
    <name type="scientific">marine sediment metagenome</name>
    <dbReference type="NCBI Taxonomy" id="412755"/>
    <lineage>
        <taxon>unclassified sequences</taxon>
        <taxon>metagenomes</taxon>
        <taxon>ecological metagenomes</taxon>
    </lineage>
</organism>
<feature type="region of interest" description="Disordered" evidence="1">
    <location>
        <begin position="208"/>
        <end position="230"/>
    </location>
</feature>
<evidence type="ECO:0000256" key="1">
    <source>
        <dbReference type="SAM" id="MobiDB-lite"/>
    </source>
</evidence>
<proteinExistence type="predicted"/>
<sequence length="230" mass="24611">VTGVTGNPLLGLGAGVVVAYPAQAQDLWQELVDNGATEEEASKLAVPLGVVIASVEVLGDLPLLAAISKPFKRLLSREITKQVGKKVGAGIAKRGAKTFFAIEGAEILEELIQGGIQDATVKTFNENVDLLEKIPETVVQTAMATAPLALIGVGGATRMNINERLSQKIIENNKRIALEKELKEKVKLPEVKEEEEVIGKAKVIPEEVKEEIPKEEPKAPGVPEEKEVAE</sequence>
<feature type="non-terminal residue" evidence="2">
    <location>
        <position position="1"/>
    </location>
</feature>
<gene>
    <name evidence="2" type="ORF">S03H2_62981</name>
</gene>
<evidence type="ECO:0000313" key="2">
    <source>
        <dbReference type="EMBL" id="GAH81259.1"/>
    </source>
</evidence>
<dbReference type="EMBL" id="BARU01040773">
    <property type="protein sequence ID" value="GAH81259.1"/>
    <property type="molecule type" value="Genomic_DNA"/>
</dbReference>
<name>X1JSK6_9ZZZZ</name>
<protein>
    <submittedName>
        <fullName evidence="2">Uncharacterized protein</fullName>
    </submittedName>
</protein>
<comment type="caution">
    <text evidence="2">The sequence shown here is derived from an EMBL/GenBank/DDBJ whole genome shotgun (WGS) entry which is preliminary data.</text>
</comment>